<dbReference type="PROSITE" id="PS51186">
    <property type="entry name" value="GNAT"/>
    <property type="match status" value="1"/>
</dbReference>
<sequence length="182" mass="19702">MSSPAQTALSFAVRTAREDEHETVGEVTYLGFGHGEPGARQPGEARLRLLRDAAARAEGGDLLVAANASDGRIVGTASLLRADSALIRQSRDDEAELRLLAVLPEARRRGIGEALLRESLERARAWGSPALVLDTGPWNERSQRLYRKLGFERLPERETLPASNGGNLAVYRYDLRAGGAAT</sequence>
<dbReference type="KEGG" id="mbet:N8K70_00430"/>
<dbReference type="Pfam" id="PF00583">
    <property type="entry name" value="Acetyltransf_1"/>
    <property type="match status" value="1"/>
</dbReference>
<dbReference type="InterPro" id="IPR016181">
    <property type="entry name" value="Acyl_CoA_acyltransferase"/>
</dbReference>
<dbReference type="Proteomes" id="UP001305498">
    <property type="component" value="Chromosome"/>
</dbReference>
<dbReference type="PANTHER" id="PTHR13947:SF37">
    <property type="entry name" value="LD18367P"/>
    <property type="match status" value="1"/>
</dbReference>
<proteinExistence type="predicted"/>
<dbReference type="AlphaFoldDB" id="A0AA97FGL6"/>
<gene>
    <name evidence="3" type="ORF">N8K70_00430</name>
</gene>
<dbReference type="CDD" id="cd04301">
    <property type="entry name" value="NAT_SF"/>
    <property type="match status" value="1"/>
</dbReference>
<feature type="domain" description="N-acetyltransferase" evidence="2">
    <location>
        <begin position="11"/>
        <end position="178"/>
    </location>
</feature>
<reference evidence="3 4" key="1">
    <citation type="submission" date="2023-02" db="EMBL/GenBank/DDBJ databases">
        <title>Microbacterium betulae sp. nov., isolated from birch wood.</title>
        <authorList>
            <person name="Pasciak M."/>
            <person name="Pawlik K.J."/>
            <person name="Martynowski D."/>
            <person name="Laczmanski L."/>
            <person name="Ciekot J."/>
            <person name="Szponar B."/>
            <person name="Wojcik-Fatla A."/>
            <person name="Mackiewicz B."/>
            <person name="Farian E."/>
            <person name="Cholewa G."/>
            <person name="Cholewa A."/>
            <person name="Dutkiewicz J."/>
        </authorList>
    </citation>
    <scope>NUCLEOTIDE SEQUENCE [LARGE SCALE GENOMIC DNA]</scope>
    <source>
        <strain evidence="3 4">AB</strain>
    </source>
</reference>
<dbReference type="InterPro" id="IPR000182">
    <property type="entry name" value="GNAT_dom"/>
</dbReference>
<dbReference type="PANTHER" id="PTHR13947">
    <property type="entry name" value="GNAT FAMILY N-ACETYLTRANSFERASE"/>
    <property type="match status" value="1"/>
</dbReference>
<dbReference type="RefSeq" id="WP_317139637.1">
    <property type="nucleotide sequence ID" value="NZ_CP118157.1"/>
</dbReference>
<keyword evidence="1" id="KW-0808">Transferase</keyword>
<dbReference type="GO" id="GO:0008080">
    <property type="term" value="F:N-acetyltransferase activity"/>
    <property type="evidence" value="ECO:0007669"/>
    <property type="project" value="InterPro"/>
</dbReference>
<name>A0AA97FGL6_9MICO</name>
<dbReference type="Gene3D" id="3.40.630.30">
    <property type="match status" value="1"/>
</dbReference>
<accession>A0AA97FGL6</accession>
<dbReference type="SUPFAM" id="SSF55729">
    <property type="entry name" value="Acyl-CoA N-acyltransferases (Nat)"/>
    <property type="match status" value="1"/>
</dbReference>
<evidence type="ECO:0000313" key="3">
    <source>
        <dbReference type="EMBL" id="WOF23166.1"/>
    </source>
</evidence>
<organism evidence="3 4">
    <name type="scientific">Microbacterium betulae</name>
    <dbReference type="NCBI Taxonomy" id="2981139"/>
    <lineage>
        <taxon>Bacteria</taxon>
        <taxon>Bacillati</taxon>
        <taxon>Actinomycetota</taxon>
        <taxon>Actinomycetes</taxon>
        <taxon>Micrococcales</taxon>
        <taxon>Microbacteriaceae</taxon>
        <taxon>Microbacterium</taxon>
    </lineage>
</organism>
<keyword evidence="4" id="KW-1185">Reference proteome</keyword>
<evidence type="ECO:0000313" key="4">
    <source>
        <dbReference type="Proteomes" id="UP001305498"/>
    </source>
</evidence>
<evidence type="ECO:0000256" key="1">
    <source>
        <dbReference type="ARBA" id="ARBA00022679"/>
    </source>
</evidence>
<evidence type="ECO:0000259" key="2">
    <source>
        <dbReference type="PROSITE" id="PS51186"/>
    </source>
</evidence>
<dbReference type="InterPro" id="IPR050769">
    <property type="entry name" value="NAT_camello-type"/>
</dbReference>
<dbReference type="EMBL" id="CP118157">
    <property type="protein sequence ID" value="WOF23166.1"/>
    <property type="molecule type" value="Genomic_DNA"/>
</dbReference>
<protein>
    <submittedName>
        <fullName evidence="3">GNAT family N-acetyltransferase</fullName>
    </submittedName>
</protein>